<reference evidence="19" key="1">
    <citation type="submission" date="2020-03" db="EMBL/GenBank/DDBJ databases">
        <title>Studies in the Genomics of Life Span.</title>
        <authorList>
            <person name="Glass D."/>
        </authorList>
    </citation>
    <scope>NUCLEOTIDE SEQUENCE</scope>
    <source>
        <strain evidence="19">LTLLF</strain>
        <tissue evidence="19">Muscle</tissue>
    </source>
</reference>
<dbReference type="PROSITE" id="PS00031">
    <property type="entry name" value="NUCLEAR_REC_DBD_1"/>
    <property type="match status" value="1"/>
</dbReference>
<evidence type="ECO:0000256" key="4">
    <source>
        <dbReference type="ARBA" id="ARBA00022833"/>
    </source>
</evidence>
<dbReference type="InterPro" id="IPR013088">
    <property type="entry name" value="Znf_NHR/GATA"/>
</dbReference>
<dbReference type="AlphaFoldDB" id="A0A8J6GZH8"/>
<feature type="compositionally biased region" description="Basic and acidic residues" evidence="16">
    <location>
        <begin position="128"/>
        <end position="140"/>
    </location>
</feature>
<evidence type="ECO:0000259" key="18">
    <source>
        <dbReference type="PROSITE" id="PS51843"/>
    </source>
</evidence>
<accession>A0A8J6GZH8</accession>
<evidence type="ECO:0000256" key="13">
    <source>
        <dbReference type="ARBA" id="ARBA00080824"/>
    </source>
</evidence>
<dbReference type="InterPro" id="IPR000536">
    <property type="entry name" value="Nucl_hrmn_rcpt_lig-bd"/>
</dbReference>
<evidence type="ECO:0000313" key="20">
    <source>
        <dbReference type="Proteomes" id="UP000710432"/>
    </source>
</evidence>
<comment type="caution">
    <text evidence="19">The sequence shown here is derived from an EMBL/GenBank/DDBJ whole genome shotgun (WGS) entry which is preliminary data.</text>
</comment>
<evidence type="ECO:0000313" key="19">
    <source>
        <dbReference type="EMBL" id="KAH0519124.1"/>
    </source>
</evidence>
<evidence type="ECO:0000256" key="5">
    <source>
        <dbReference type="ARBA" id="ARBA00023015"/>
    </source>
</evidence>
<name>A0A8J6GZH8_MICOH</name>
<feature type="region of interest" description="Disordered" evidence="16">
    <location>
        <begin position="432"/>
        <end position="476"/>
    </location>
</feature>
<dbReference type="GO" id="GO:2000741">
    <property type="term" value="P:positive regulation of mesenchymal stem cell differentiation"/>
    <property type="evidence" value="ECO:0007669"/>
    <property type="project" value="UniProtKB-ARBA"/>
</dbReference>
<feature type="compositionally biased region" description="Low complexity" evidence="16">
    <location>
        <begin position="448"/>
        <end position="461"/>
    </location>
</feature>
<dbReference type="InterPro" id="IPR035500">
    <property type="entry name" value="NHR-like_dom_sf"/>
</dbReference>
<dbReference type="PANTHER" id="PTHR48092">
    <property type="entry name" value="KNIRPS-RELATED PROTEIN-RELATED"/>
    <property type="match status" value="1"/>
</dbReference>
<evidence type="ECO:0000256" key="15">
    <source>
        <dbReference type="RuleBase" id="RU004334"/>
    </source>
</evidence>
<evidence type="ECO:0000256" key="7">
    <source>
        <dbReference type="ARBA" id="ARBA00023163"/>
    </source>
</evidence>
<feature type="region of interest" description="Disordered" evidence="16">
    <location>
        <begin position="125"/>
        <end position="165"/>
    </location>
</feature>
<dbReference type="InterPro" id="IPR050200">
    <property type="entry name" value="Nuclear_hormone_rcpt_NR3"/>
</dbReference>
<gene>
    <name evidence="19" type="ORF">LTLLF_112910</name>
</gene>
<evidence type="ECO:0000256" key="14">
    <source>
        <dbReference type="ARBA" id="ARBA00082348"/>
    </source>
</evidence>
<comment type="similarity">
    <text evidence="10">Belongs to the nuclear hormone receptor family. NR6 subfamily.</text>
</comment>
<feature type="domain" description="NR LBD" evidence="18">
    <location>
        <begin position="180"/>
        <end position="411"/>
    </location>
</feature>
<evidence type="ECO:0000256" key="9">
    <source>
        <dbReference type="ARBA" id="ARBA00023242"/>
    </source>
</evidence>
<keyword evidence="9 15" id="KW-0539">Nucleus</keyword>
<dbReference type="InterPro" id="IPR001628">
    <property type="entry name" value="Znf_hrmn_rcpt"/>
</dbReference>
<proteinExistence type="inferred from homology"/>
<dbReference type="SUPFAM" id="SSF48508">
    <property type="entry name" value="Nuclear receptor ligand-binding domain"/>
    <property type="match status" value="1"/>
</dbReference>
<dbReference type="InterPro" id="IPR001723">
    <property type="entry name" value="Nuclear_hrmn_rcpt"/>
</dbReference>
<organism evidence="19 20">
    <name type="scientific">Microtus ochrogaster</name>
    <name type="common">Prairie vole</name>
    <dbReference type="NCBI Taxonomy" id="79684"/>
    <lineage>
        <taxon>Eukaryota</taxon>
        <taxon>Metazoa</taxon>
        <taxon>Chordata</taxon>
        <taxon>Craniata</taxon>
        <taxon>Vertebrata</taxon>
        <taxon>Euteleostomi</taxon>
        <taxon>Mammalia</taxon>
        <taxon>Eutheria</taxon>
        <taxon>Euarchontoglires</taxon>
        <taxon>Glires</taxon>
        <taxon>Rodentia</taxon>
        <taxon>Myomorpha</taxon>
        <taxon>Muroidea</taxon>
        <taxon>Cricetidae</taxon>
        <taxon>Arvicolinae</taxon>
        <taxon>Microtus</taxon>
    </lineage>
</organism>
<dbReference type="SMART" id="SM00430">
    <property type="entry name" value="HOLI"/>
    <property type="match status" value="1"/>
</dbReference>
<keyword evidence="2 15" id="KW-0479">Metal-binding</keyword>
<dbReference type="PROSITE" id="PS51843">
    <property type="entry name" value="NR_LBD"/>
    <property type="match status" value="1"/>
</dbReference>
<dbReference type="PRINTS" id="PR00398">
    <property type="entry name" value="STRDHORMONER"/>
</dbReference>
<feature type="domain" description="Nuclear receptor" evidence="17">
    <location>
        <begin position="20"/>
        <end position="95"/>
    </location>
</feature>
<feature type="region of interest" description="Disordered" evidence="16">
    <location>
        <begin position="93"/>
        <end position="113"/>
    </location>
</feature>
<dbReference type="CDD" id="cd06953">
    <property type="entry name" value="NR_LBD_DHR4_like"/>
    <property type="match status" value="1"/>
</dbReference>
<evidence type="ECO:0000256" key="12">
    <source>
        <dbReference type="ARBA" id="ARBA00073253"/>
    </source>
</evidence>
<dbReference type="SMART" id="SM00399">
    <property type="entry name" value="ZnF_C4"/>
    <property type="match status" value="1"/>
</dbReference>
<evidence type="ECO:0000256" key="8">
    <source>
        <dbReference type="ARBA" id="ARBA00023170"/>
    </source>
</evidence>
<dbReference type="PROSITE" id="PS51030">
    <property type="entry name" value="NUCLEAR_REC_DBD_2"/>
    <property type="match status" value="1"/>
</dbReference>
<keyword evidence="3 15" id="KW-0863">Zinc-finger</keyword>
<feature type="compositionally biased region" description="Low complexity" evidence="16">
    <location>
        <begin position="153"/>
        <end position="165"/>
    </location>
</feature>
<keyword evidence="8 15" id="KW-0675">Receptor</keyword>
<dbReference type="GO" id="GO:0043565">
    <property type="term" value="F:sequence-specific DNA binding"/>
    <property type="evidence" value="ECO:0007669"/>
    <property type="project" value="InterPro"/>
</dbReference>
<dbReference type="Gene3D" id="3.30.50.10">
    <property type="entry name" value="Erythroid Transcription Factor GATA-1, subunit A"/>
    <property type="match status" value="1"/>
</dbReference>
<dbReference type="GO" id="GO:0008270">
    <property type="term" value="F:zinc ion binding"/>
    <property type="evidence" value="ECO:0007669"/>
    <property type="project" value="UniProtKB-KW"/>
</dbReference>
<dbReference type="Gene3D" id="1.10.565.10">
    <property type="entry name" value="Retinoid X Receptor"/>
    <property type="match status" value="1"/>
</dbReference>
<comment type="subcellular location">
    <subcellularLocation>
        <location evidence="1 15">Nucleus</location>
    </subcellularLocation>
</comment>
<evidence type="ECO:0000256" key="1">
    <source>
        <dbReference type="ARBA" id="ARBA00004123"/>
    </source>
</evidence>
<keyword evidence="5 15" id="KW-0805">Transcription regulation</keyword>
<feature type="region of interest" description="Disordered" evidence="16">
    <location>
        <begin position="547"/>
        <end position="575"/>
    </location>
</feature>
<evidence type="ECO:0000256" key="6">
    <source>
        <dbReference type="ARBA" id="ARBA00023125"/>
    </source>
</evidence>
<dbReference type="EMBL" id="JAATJU010007948">
    <property type="protein sequence ID" value="KAH0519124.1"/>
    <property type="molecule type" value="Genomic_DNA"/>
</dbReference>
<comment type="subunit">
    <text evidence="11">Homodimer. Interacts with UIMC1.</text>
</comment>
<evidence type="ECO:0000256" key="10">
    <source>
        <dbReference type="ARBA" id="ARBA00037977"/>
    </source>
</evidence>
<dbReference type="SUPFAM" id="SSF57716">
    <property type="entry name" value="Glucocorticoid receptor-like (DNA-binding domain)"/>
    <property type="match status" value="1"/>
</dbReference>
<evidence type="ECO:0000256" key="16">
    <source>
        <dbReference type="SAM" id="MobiDB-lite"/>
    </source>
</evidence>
<dbReference type="GO" id="GO:0001217">
    <property type="term" value="F:DNA-binding transcription repressor activity"/>
    <property type="evidence" value="ECO:0007669"/>
    <property type="project" value="UniProtKB-ARBA"/>
</dbReference>
<sequence length="602" mass="66865">MGSALTCTCSVSVPDDRAEQRTCLICGDRATGLHYGIISCEGCKGFFKRSICNKRVYRCSRDKNCVMSRKQRNRCQYCRLLKCLQMGMNRKAIREDGMPGGRNKSIGPVQISEEEIERIMSGQEFEEEANHWSNHGDSDHSSPGNRASESNQPSPGSTLSSSYSGHSPLLPPQARSLDPQSYSLIHQLMSAEDLEPLGTPMLIEDGYAVTQAELFALLCRLADELLFRQIAWIKKLPFFCELSIKDYTCLLSSTWQELILLSSLTVYSKQIFGELADVTAKYSPSDEELHRFSDEGMEVIERLIYLYHKFHQLKVSNEEYACMKAINFLNQDIRGLTSASQLEQLNKRYWYICQDFTEYKYTHQPNRFPDLMMCLPEIRYIAGKMVNVPLEQLPLLFKVVLHSCKTSAVKETRPAPPPPDTARAHIERPPWPRAAGSRSAQCGGGARVPGAPRAAPRAAGAGRRGQSGPVSPPPAQVAVIAGGWRCARVRLHCRRRRGRKVRGAARGSGLGGRRRRTALAVLGYGSRNLDSPPEVSRSLHPNLCWTPAPRLRPRSQPSARDPFAPSTPAAGPTSRARWWVPSLRGFVCGPSGPATGFSASRG</sequence>
<protein>
    <recommendedName>
        <fullName evidence="12">Nuclear receptor subfamily 6 group A member 1</fullName>
    </recommendedName>
    <alternativeName>
        <fullName evidence="13">Germ cell nuclear factor</fullName>
    </alternativeName>
    <alternativeName>
        <fullName evidence="14">Retinoid receptor-related testis-specific receptor</fullName>
    </alternativeName>
</protein>
<dbReference type="CDD" id="cd07169">
    <property type="entry name" value="NR_DBD_GCNF_like"/>
    <property type="match status" value="1"/>
</dbReference>
<keyword evidence="7 15" id="KW-0804">Transcription</keyword>
<dbReference type="FunFam" id="3.30.50.10:FF:000006">
    <property type="entry name" value="Nuclear receptor subfamily 5 group A member"/>
    <property type="match status" value="1"/>
</dbReference>
<evidence type="ECO:0000259" key="17">
    <source>
        <dbReference type="PROSITE" id="PS51030"/>
    </source>
</evidence>
<evidence type="ECO:0000256" key="11">
    <source>
        <dbReference type="ARBA" id="ARBA00064559"/>
    </source>
</evidence>
<dbReference type="GO" id="GO:0005634">
    <property type="term" value="C:nucleus"/>
    <property type="evidence" value="ECO:0007669"/>
    <property type="project" value="UniProtKB-SubCell"/>
</dbReference>
<dbReference type="Pfam" id="PF00105">
    <property type="entry name" value="zf-C4"/>
    <property type="match status" value="1"/>
</dbReference>
<keyword evidence="4 15" id="KW-0862">Zinc</keyword>
<evidence type="ECO:0000256" key="2">
    <source>
        <dbReference type="ARBA" id="ARBA00022723"/>
    </source>
</evidence>
<evidence type="ECO:0000256" key="3">
    <source>
        <dbReference type="ARBA" id="ARBA00022771"/>
    </source>
</evidence>
<dbReference type="PRINTS" id="PR00047">
    <property type="entry name" value="STROIDFINGER"/>
</dbReference>
<keyword evidence="6 15" id="KW-0238">DNA-binding</keyword>
<dbReference type="FunFam" id="1.10.565.10:FF:000015">
    <property type="entry name" value="Nuclear receptor subfamily 6 group A member 1"/>
    <property type="match status" value="1"/>
</dbReference>
<dbReference type="Proteomes" id="UP000710432">
    <property type="component" value="Unassembled WGS sequence"/>
</dbReference>
<dbReference type="Pfam" id="PF00104">
    <property type="entry name" value="Hormone_recep"/>
    <property type="match status" value="1"/>
</dbReference>
<feature type="compositionally biased region" description="Polar residues" evidence="16">
    <location>
        <begin position="141"/>
        <end position="152"/>
    </location>
</feature>